<sequence>MLYQLYCLMCLVDPVQMYLDGDYYNSCSLVQEHFRTIGRLLRYLSMFHFRLHARHRYLVHLEVVPYTNGLSVHEDSKNHHKQICQYPEATAQSIFDCLKCRPSFHKLICNNIPK</sequence>
<dbReference type="EMBL" id="BK063061">
    <property type="protein sequence ID" value="DBA11601.1"/>
    <property type="molecule type" value="Genomic_DNA"/>
</dbReference>
<protein>
    <submittedName>
        <fullName evidence="1">ORF61</fullName>
    </submittedName>
</protein>
<reference evidence="1" key="1">
    <citation type="journal article" date="2023" name="Front. Mar. Sci.">
        <title>Tracing the invertebrate herpesviruses in the global sequence datasets.</title>
        <authorList>
            <person name="Rosani U."/>
            <person name="Gaia M."/>
            <person name="Delmont T.O."/>
            <person name="Krupovic M."/>
        </authorList>
    </citation>
    <scope>NUCLEOTIDE SEQUENCE</scope>
    <source>
        <strain evidence="1">MalacoHV2/Med/2018 153</strain>
    </source>
</reference>
<organism evidence="1">
    <name type="scientific">Malaco herpesvirus 2</name>
    <dbReference type="NCBI Taxonomy" id="3031798"/>
    <lineage>
        <taxon>Viruses</taxon>
        <taxon>Duplodnaviria</taxon>
        <taxon>Heunggongvirae</taxon>
        <taxon>Peploviricota</taxon>
        <taxon>Herviviricetes</taxon>
        <taxon>Herpesvirales</taxon>
        <taxon>Malacoherpesviridae</taxon>
    </lineage>
</organism>
<name>A0AA48SFE4_9VIRU</name>
<reference evidence="1" key="2">
    <citation type="submission" date="2023-01" db="EMBL/GenBank/DDBJ databases">
        <authorList>
            <person name="Rosani U."/>
            <person name="Delmont T.O."/>
            <person name="Gaia M."/>
            <person name="Krupovic M."/>
        </authorList>
    </citation>
    <scope>NUCLEOTIDE SEQUENCE</scope>
    <source>
        <strain evidence="1">MalacoHV2/Med/2018 153</strain>
    </source>
</reference>
<accession>A0AA48SFE4</accession>
<proteinExistence type="predicted"/>
<evidence type="ECO:0000313" key="1">
    <source>
        <dbReference type="EMBL" id="DBA11601.1"/>
    </source>
</evidence>